<feature type="compositionally biased region" description="Basic and acidic residues" evidence="1">
    <location>
        <begin position="352"/>
        <end position="363"/>
    </location>
</feature>
<dbReference type="Proteomes" id="UP000494206">
    <property type="component" value="Unassembled WGS sequence"/>
</dbReference>
<protein>
    <submittedName>
        <fullName evidence="2">Uncharacterized protein</fullName>
    </submittedName>
</protein>
<reference evidence="2 3" key="1">
    <citation type="submission" date="2020-04" db="EMBL/GenBank/DDBJ databases">
        <authorList>
            <person name="Laetsch R D."/>
            <person name="Stevens L."/>
            <person name="Kumar S."/>
            <person name="Blaxter L. M."/>
        </authorList>
    </citation>
    <scope>NUCLEOTIDE SEQUENCE [LARGE SCALE GENOMIC DNA]</scope>
</reference>
<proteinExistence type="predicted"/>
<dbReference type="AlphaFoldDB" id="A0A8S1F4Q8"/>
<sequence>MEPAHDHTIYIDNQDWDEAYKLGLAIYKNSLKGKPTKRNDLNVFEKIIVDQNSKFFAFNFLTDVVSIIPRSVTATIVIPRQMREMGAIDLDWLIKSQPPLNGKFKMTPLLFLPPHSLLIATAVSTQMLMHKVENTSLVNATLNDVSPGCEMIYKNNQGLLRRVIMISQQPGKIGRYQALILDKMATRIVSIKNLFLTNSNFSIVNNNPGFYVCNIKKIKSIKEKYYVYYKQLIEKFRETLKTKDAEVFGKTADGRYMIDFPSFTSDMLSESQQIQLSQHHHSLIDYEIPSDSEEIIAGNLSSSGLLGSNSPVIANSSFDKLNNSSSRNLPNGGSADNRSDTGISNRNIAKNVETRNSSERSSSKNDSSTSTRPKFARQLAEVTTVELSKTKTPSPAMTPNSTPVQTRHASPQQQAGKIGKPENENDMRTLEVSFNRIPNQIDSEPQNVTSNATSSMATQFVEKNEENRTHGTDELASFLRKEIIESIETSDYLKYHKNLLVMYSLLPNDENFWKCHIDWAHKHFAVTKFPTYFDAPEF</sequence>
<name>A0A8S1F4Q8_9PELO</name>
<dbReference type="EMBL" id="CADEPM010000007">
    <property type="protein sequence ID" value="CAB3408695.1"/>
    <property type="molecule type" value="Genomic_DNA"/>
</dbReference>
<organism evidence="2 3">
    <name type="scientific">Caenorhabditis bovis</name>
    <dbReference type="NCBI Taxonomy" id="2654633"/>
    <lineage>
        <taxon>Eukaryota</taxon>
        <taxon>Metazoa</taxon>
        <taxon>Ecdysozoa</taxon>
        <taxon>Nematoda</taxon>
        <taxon>Chromadorea</taxon>
        <taxon>Rhabditida</taxon>
        <taxon>Rhabditina</taxon>
        <taxon>Rhabditomorpha</taxon>
        <taxon>Rhabditoidea</taxon>
        <taxon>Rhabditidae</taxon>
        <taxon>Peloderinae</taxon>
        <taxon>Caenorhabditis</taxon>
    </lineage>
</organism>
<evidence type="ECO:0000313" key="2">
    <source>
        <dbReference type="EMBL" id="CAB3408695.1"/>
    </source>
</evidence>
<gene>
    <name evidence="2" type="ORF">CBOVIS_LOCUS10442</name>
</gene>
<evidence type="ECO:0000256" key="1">
    <source>
        <dbReference type="SAM" id="MobiDB-lite"/>
    </source>
</evidence>
<feature type="region of interest" description="Disordered" evidence="1">
    <location>
        <begin position="318"/>
        <end position="425"/>
    </location>
</feature>
<feature type="compositionally biased region" description="Polar residues" evidence="1">
    <location>
        <begin position="318"/>
        <end position="348"/>
    </location>
</feature>
<comment type="caution">
    <text evidence="2">The sequence shown here is derived from an EMBL/GenBank/DDBJ whole genome shotgun (WGS) entry which is preliminary data.</text>
</comment>
<accession>A0A8S1F4Q8</accession>
<keyword evidence="3" id="KW-1185">Reference proteome</keyword>
<feature type="compositionally biased region" description="Polar residues" evidence="1">
    <location>
        <begin position="385"/>
        <end position="415"/>
    </location>
</feature>
<evidence type="ECO:0000313" key="3">
    <source>
        <dbReference type="Proteomes" id="UP000494206"/>
    </source>
</evidence>